<protein>
    <submittedName>
        <fullName evidence="2">Uncharacterized protein</fullName>
    </submittedName>
</protein>
<name>A0A1I5V213_9BACT</name>
<keyword evidence="1" id="KW-0812">Transmembrane</keyword>
<keyword evidence="1" id="KW-0472">Membrane</keyword>
<evidence type="ECO:0000313" key="2">
    <source>
        <dbReference type="EMBL" id="SFQ01519.1"/>
    </source>
</evidence>
<dbReference type="AlphaFoldDB" id="A0A1I5V213"/>
<evidence type="ECO:0000256" key="1">
    <source>
        <dbReference type="SAM" id="Phobius"/>
    </source>
</evidence>
<feature type="transmembrane region" description="Helical" evidence="1">
    <location>
        <begin position="21"/>
        <end position="40"/>
    </location>
</feature>
<keyword evidence="1" id="KW-1133">Transmembrane helix</keyword>
<dbReference type="Proteomes" id="UP000199306">
    <property type="component" value="Unassembled WGS sequence"/>
</dbReference>
<accession>A0A1I5V213</accession>
<organism evidence="2 3">
    <name type="scientific">Pseudarcicella hirudinis</name>
    <dbReference type="NCBI Taxonomy" id="1079859"/>
    <lineage>
        <taxon>Bacteria</taxon>
        <taxon>Pseudomonadati</taxon>
        <taxon>Bacteroidota</taxon>
        <taxon>Cytophagia</taxon>
        <taxon>Cytophagales</taxon>
        <taxon>Flectobacillaceae</taxon>
        <taxon>Pseudarcicella</taxon>
    </lineage>
</organism>
<gene>
    <name evidence="2" type="ORF">SAMN04515674_108162</name>
</gene>
<evidence type="ECO:0000313" key="3">
    <source>
        <dbReference type="Proteomes" id="UP000199306"/>
    </source>
</evidence>
<dbReference type="RefSeq" id="WP_177219420.1">
    <property type="nucleotide sequence ID" value="NZ_FOXH01000008.1"/>
</dbReference>
<proteinExistence type="predicted"/>
<dbReference type="EMBL" id="FOXH01000008">
    <property type="protein sequence ID" value="SFQ01519.1"/>
    <property type="molecule type" value="Genomic_DNA"/>
</dbReference>
<sequence length="48" mass="5667">MANERIQNLHDVSEKTEKRQVSVLVWGLISVICFIMWWTIFSSIMGRL</sequence>
<reference evidence="2 3" key="1">
    <citation type="submission" date="2016-10" db="EMBL/GenBank/DDBJ databases">
        <authorList>
            <person name="de Groot N.N."/>
        </authorList>
    </citation>
    <scope>NUCLEOTIDE SEQUENCE [LARGE SCALE GENOMIC DNA]</scope>
    <source>
        <strain evidence="3">E92,LMG 26720,CCM 7988</strain>
    </source>
</reference>
<keyword evidence="3" id="KW-1185">Reference proteome</keyword>